<feature type="non-terminal residue" evidence="1">
    <location>
        <position position="1"/>
    </location>
</feature>
<accession>A0AAV1Z769</accession>
<protein>
    <submittedName>
        <fullName evidence="1">Uncharacterized protein</fullName>
    </submittedName>
</protein>
<name>A0AAV1Z769_9ARAC</name>
<dbReference type="Proteomes" id="UP001497382">
    <property type="component" value="Unassembled WGS sequence"/>
</dbReference>
<keyword evidence="2" id="KW-1185">Reference proteome</keyword>
<evidence type="ECO:0000313" key="1">
    <source>
        <dbReference type="EMBL" id="CAL1267282.1"/>
    </source>
</evidence>
<organism evidence="1 2">
    <name type="scientific">Larinioides sclopetarius</name>
    <dbReference type="NCBI Taxonomy" id="280406"/>
    <lineage>
        <taxon>Eukaryota</taxon>
        <taxon>Metazoa</taxon>
        <taxon>Ecdysozoa</taxon>
        <taxon>Arthropoda</taxon>
        <taxon>Chelicerata</taxon>
        <taxon>Arachnida</taxon>
        <taxon>Araneae</taxon>
        <taxon>Araneomorphae</taxon>
        <taxon>Entelegynae</taxon>
        <taxon>Araneoidea</taxon>
        <taxon>Araneidae</taxon>
        <taxon>Larinioides</taxon>
    </lineage>
</organism>
<proteinExistence type="predicted"/>
<reference evidence="1 2" key="1">
    <citation type="submission" date="2024-04" db="EMBL/GenBank/DDBJ databases">
        <authorList>
            <person name="Rising A."/>
            <person name="Reimegard J."/>
            <person name="Sonavane S."/>
            <person name="Akerstrom W."/>
            <person name="Nylinder S."/>
            <person name="Hedman E."/>
            <person name="Kallberg Y."/>
        </authorList>
    </citation>
    <scope>NUCLEOTIDE SEQUENCE [LARGE SCALE GENOMIC DNA]</scope>
</reference>
<dbReference type="AlphaFoldDB" id="A0AAV1Z769"/>
<gene>
    <name evidence="1" type="ORF">LARSCL_LOCUS3577</name>
</gene>
<dbReference type="EMBL" id="CAXIEN010000027">
    <property type="protein sequence ID" value="CAL1267282.1"/>
    <property type="molecule type" value="Genomic_DNA"/>
</dbReference>
<evidence type="ECO:0000313" key="2">
    <source>
        <dbReference type="Proteomes" id="UP001497382"/>
    </source>
</evidence>
<sequence>AQPRKYLVFCISQLYPSRGQLVLQDGRVDVKFSKDTWQPLARERERERVDTT</sequence>
<comment type="caution">
    <text evidence="1">The sequence shown here is derived from an EMBL/GenBank/DDBJ whole genome shotgun (WGS) entry which is preliminary data.</text>
</comment>